<dbReference type="GO" id="GO:0071972">
    <property type="term" value="F:peptidoglycan L,D-transpeptidase activity"/>
    <property type="evidence" value="ECO:0007669"/>
    <property type="project" value="TreeGrafter"/>
</dbReference>
<evidence type="ECO:0000256" key="5">
    <source>
        <dbReference type="ARBA" id="ARBA00022801"/>
    </source>
</evidence>
<dbReference type="SUPFAM" id="SSF141523">
    <property type="entry name" value="L,D-transpeptidase catalytic domain-like"/>
    <property type="match status" value="1"/>
</dbReference>
<dbReference type="InterPro" id="IPR050979">
    <property type="entry name" value="LD-transpeptidase"/>
</dbReference>
<evidence type="ECO:0000259" key="10">
    <source>
        <dbReference type="PROSITE" id="PS52029"/>
    </source>
</evidence>
<gene>
    <name evidence="11" type="ORF">SAMN02745671_01246</name>
</gene>
<feature type="active site" description="Proton donor/acceptor" evidence="9">
    <location>
        <position position="174"/>
    </location>
</feature>
<accession>A0A1M6CVU7</accession>
<dbReference type="EMBL" id="FQYW01000009">
    <property type="protein sequence ID" value="SHI65137.1"/>
    <property type="molecule type" value="Genomic_DNA"/>
</dbReference>
<dbReference type="GO" id="GO:0008360">
    <property type="term" value="P:regulation of cell shape"/>
    <property type="evidence" value="ECO:0007669"/>
    <property type="project" value="UniProtKB-UniRule"/>
</dbReference>
<dbReference type="Pfam" id="PF03734">
    <property type="entry name" value="YkuD"/>
    <property type="match status" value="1"/>
</dbReference>
<sequence>MFFTLKKISHHDKLRDGIYFIRGMNIMAFRMKTLAGMICAATMFTFGTAWAAEPEGIDINIADVTREQAAAVASAQVELHEEELIPKVNDGTKIMINLANRGLYLFEKGVKTKLYPIACGRYTNRSPVGYYKVNEKEVNPTWVDPADRSNVVTSGPSNPLGYRWIGFNGYYGIHGTNNPSSIGTYASKGCIRMLEEDVEDLYERVEVGTPVEVFYNRCVMEKSNDGTVVYYIYPDAYDCQPLSVEQINEWLHGYGVECFESDDAIKEKIAAEDGQPTFVAKPFNLTVNGKTLEWKAVQKDGIYYLPVYQMAEALNMPVYVDNAAGMVRTSYGTATINNFKNVLYINADEAEAIFNINGGKYSSNSMVYTTNPPKKTAEVTNSDTGTKVNETAVFNRNIDPVRNIEPVKK</sequence>
<reference evidence="11 12" key="1">
    <citation type="submission" date="2016-11" db="EMBL/GenBank/DDBJ databases">
        <authorList>
            <person name="Jaros S."/>
            <person name="Januszkiewicz K."/>
            <person name="Wedrychowicz H."/>
        </authorList>
    </citation>
    <scope>NUCLEOTIDE SEQUENCE [LARGE SCALE GENOMIC DNA]</scope>
    <source>
        <strain evidence="11 12">DSM 3074</strain>
    </source>
</reference>
<dbReference type="UniPathway" id="UPA00219"/>
<evidence type="ECO:0000313" key="12">
    <source>
        <dbReference type="Proteomes" id="UP000191240"/>
    </source>
</evidence>
<keyword evidence="6 9" id="KW-0133">Cell shape</keyword>
<dbReference type="Proteomes" id="UP000191240">
    <property type="component" value="Unassembled WGS sequence"/>
</dbReference>
<evidence type="ECO:0000256" key="7">
    <source>
        <dbReference type="ARBA" id="ARBA00022984"/>
    </source>
</evidence>
<dbReference type="PROSITE" id="PS52029">
    <property type="entry name" value="LD_TPASE"/>
    <property type="match status" value="1"/>
</dbReference>
<proteinExistence type="inferred from homology"/>
<evidence type="ECO:0000256" key="1">
    <source>
        <dbReference type="ARBA" id="ARBA00004752"/>
    </source>
</evidence>
<evidence type="ECO:0000256" key="4">
    <source>
        <dbReference type="ARBA" id="ARBA00022679"/>
    </source>
</evidence>
<name>A0A1M6CVU7_9FIRM</name>
<dbReference type="AlphaFoldDB" id="A0A1M6CVU7"/>
<feature type="active site" description="Nucleophile" evidence="9">
    <location>
        <position position="190"/>
    </location>
</feature>
<evidence type="ECO:0000256" key="3">
    <source>
        <dbReference type="ARBA" id="ARBA00022676"/>
    </source>
</evidence>
<evidence type="ECO:0000313" key="11">
    <source>
        <dbReference type="EMBL" id="SHI65137.1"/>
    </source>
</evidence>
<dbReference type="GO" id="GO:0071555">
    <property type="term" value="P:cell wall organization"/>
    <property type="evidence" value="ECO:0007669"/>
    <property type="project" value="UniProtKB-UniRule"/>
</dbReference>
<dbReference type="PANTHER" id="PTHR30582:SF24">
    <property type="entry name" value="L,D-TRANSPEPTIDASE ERFK_SRFK-RELATED"/>
    <property type="match status" value="1"/>
</dbReference>
<evidence type="ECO:0000256" key="9">
    <source>
        <dbReference type="PROSITE-ProRule" id="PRU01373"/>
    </source>
</evidence>
<evidence type="ECO:0000256" key="8">
    <source>
        <dbReference type="ARBA" id="ARBA00023316"/>
    </source>
</evidence>
<dbReference type="InterPro" id="IPR038063">
    <property type="entry name" value="Transpep_catalytic_dom"/>
</dbReference>
<keyword evidence="5" id="KW-0378">Hydrolase</keyword>
<keyword evidence="8 9" id="KW-0961">Cell wall biogenesis/degradation</keyword>
<dbReference type="InterPro" id="IPR005490">
    <property type="entry name" value="LD_TPept_cat_dom"/>
</dbReference>
<feature type="domain" description="L,D-TPase catalytic" evidence="10">
    <location>
        <begin position="92"/>
        <end position="214"/>
    </location>
</feature>
<evidence type="ECO:0000256" key="6">
    <source>
        <dbReference type="ARBA" id="ARBA00022960"/>
    </source>
</evidence>
<protein>
    <submittedName>
        <fullName evidence="11">Lipoprotein-anchoring transpeptidase ErfK/SrfK</fullName>
    </submittedName>
</protein>
<dbReference type="PANTHER" id="PTHR30582">
    <property type="entry name" value="L,D-TRANSPEPTIDASE"/>
    <property type="match status" value="1"/>
</dbReference>
<keyword evidence="3" id="KW-0328">Glycosyltransferase</keyword>
<comment type="similarity">
    <text evidence="2">Belongs to the YkuD family.</text>
</comment>
<dbReference type="GO" id="GO:0016757">
    <property type="term" value="F:glycosyltransferase activity"/>
    <property type="evidence" value="ECO:0007669"/>
    <property type="project" value="UniProtKB-KW"/>
</dbReference>
<keyword evidence="4" id="KW-0808">Transferase</keyword>
<keyword evidence="7 9" id="KW-0573">Peptidoglycan synthesis</keyword>
<comment type="pathway">
    <text evidence="1 9">Cell wall biogenesis; peptidoglycan biosynthesis.</text>
</comment>
<keyword evidence="11" id="KW-0449">Lipoprotein</keyword>
<dbReference type="Gene3D" id="2.40.440.10">
    <property type="entry name" value="L,D-transpeptidase catalytic domain-like"/>
    <property type="match status" value="1"/>
</dbReference>
<dbReference type="GO" id="GO:0018104">
    <property type="term" value="P:peptidoglycan-protein cross-linking"/>
    <property type="evidence" value="ECO:0007669"/>
    <property type="project" value="TreeGrafter"/>
</dbReference>
<dbReference type="GO" id="GO:0005576">
    <property type="term" value="C:extracellular region"/>
    <property type="evidence" value="ECO:0007669"/>
    <property type="project" value="TreeGrafter"/>
</dbReference>
<organism evidence="11 12">
    <name type="scientific">Anaerovibrio lipolyticus DSM 3074</name>
    <dbReference type="NCBI Taxonomy" id="1120997"/>
    <lineage>
        <taxon>Bacteria</taxon>
        <taxon>Bacillati</taxon>
        <taxon>Bacillota</taxon>
        <taxon>Negativicutes</taxon>
        <taxon>Selenomonadales</taxon>
        <taxon>Selenomonadaceae</taxon>
        <taxon>Anaerovibrio</taxon>
    </lineage>
</organism>
<dbReference type="CDD" id="cd16913">
    <property type="entry name" value="YkuD_like"/>
    <property type="match status" value="1"/>
</dbReference>
<evidence type="ECO:0000256" key="2">
    <source>
        <dbReference type="ARBA" id="ARBA00005992"/>
    </source>
</evidence>